<dbReference type="PRINTS" id="PR00092">
    <property type="entry name" value="TYROSINASE"/>
</dbReference>
<evidence type="ECO:0000256" key="3">
    <source>
        <dbReference type="ARBA" id="ARBA00022723"/>
    </source>
</evidence>
<keyword evidence="5" id="KW-0560">Oxidoreductase</keyword>
<dbReference type="Pfam" id="PF12143">
    <property type="entry name" value="PPO1_KFDV"/>
    <property type="match status" value="1"/>
</dbReference>
<dbReference type="InterPro" id="IPR022739">
    <property type="entry name" value="Polyphenol_oxidase_cen"/>
</dbReference>
<evidence type="ECO:0000313" key="10">
    <source>
        <dbReference type="Proteomes" id="UP001415857"/>
    </source>
</evidence>
<evidence type="ECO:0000256" key="5">
    <source>
        <dbReference type="ARBA" id="ARBA00023002"/>
    </source>
</evidence>
<dbReference type="EMBL" id="JBBPBK010000015">
    <property type="protein sequence ID" value="KAK9268787.1"/>
    <property type="molecule type" value="Genomic_DNA"/>
</dbReference>
<comment type="similarity">
    <text evidence="2">Belongs to the tyrosinase family.</text>
</comment>
<evidence type="ECO:0000256" key="2">
    <source>
        <dbReference type="ARBA" id="ARBA00009928"/>
    </source>
</evidence>
<keyword evidence="10" id="KW-1185">Reference proteome</keyword>
<dbReference type="Gene3D" id="1.10.1280.10">
    <property type="entry name" value="Di-copper center containing domain from catechol oxidase"/>
    <property type="match status" value="1"/>
</dbReference>
<dbReference type="AlphaFoldDB" id="A0AAP0N8Z7"/>
<evidence type="ECO:0000256" key="1">
    <source>
        <dbReference type="ARBA" id="ARBA00001973"/>
    </source>
</evidence>
<dbReference type="Pfam" id="PF12142">
    <property type="entry name" value="PPO1_DWL"/>
    <property type="match status" value="1"/>
</dbReference>
<sequence length="494" mass="56609">MGYNFLAWIKLSKCHTAFDGATQEQVKCCPPYSTAKVVDFVPPPSHEPLRVRQPAHKLEAEYVEKFKEGIARMKALPADDPWNFMQQATIHYTYCNGAYDQVGFNEEVLLQVHGSWLFLPWHRYYLYFYERIIGRLIGDPTFALPIWNWDTQEGMRIPKIYLDTSSPLYNDLRNKSHYTALFDYKFAFGDPNPSPPQEEEVITHNLHILHKMFKESEKSPSLFMGKPVVAGEAVPSNASGSLENLHNDVHMWTGPSKSPYHDMGNFYTAAHDIMFFGHHANVDKMWDIYNSSRGHTPEFKQDDWLEASFVFYDENRQVVKCKLQYSYQAENLPWMSICRHYFRLRAAKKKKTRESASDTTVSDFGSEPRPLNEPIQVLVQRTKISRSKDDKDEATEILVIDGIEVPHGVAARFDVYVAKPIDGHVGTDMGELAGSFVKIRHSHHKFHIKSHKSSFKLGITTLLEDIEAEGSEKLVVTILPRIGEVTIGGVHIEL</sequence>
<organism evidence="9 10">
    <name type="scientific">Liquidambar formosana</name>
    <name type="common">Formosan gum</name>
    <dbReference type="NCBI Taxonomy" id="63359"/>
    <lineage>
        <taxon>Eukaryota</taxon>
        <taxon>Viridiplantae</taxon>
        <taxon>Streptophyta</taxon>
        <taxon>Embryophyta</taxon>
        <taxon>Tracheophyta</taxon>
        <taxon>Spermatophyta</taxon>
        <taxon>Magnoliopsida</taxon>
        <taxon>eudicotyledons</taxon>
        <taxon>Gunneridae</taxon>
        <taxon>Pentapetalae</taxon>
        <taxon>Saxifragales</taxon>
        <taxon>Altingiaceae</taxon>
        <taxon>Liquidambar</taxon>
    </lineage>
</organism>
<keyword evidence="3" id="KW-0479">Metal-binding</keyword>
<protein>
    <recommendedName>
        <fullName evidence="8">Tyrosinase copper-binding domain-containing protein</fullName>
    </recommendedName>
</protein>
<keyword evidence="7" id="KW-1015">Disulfide bond</keyword>
<dbReference type="InterPro" id="IPR008922">
    <property type="entry name" value="Di-copper_centre_dom_sf"/>
</dbReference>
<dbReference type="PANTHER" id="PTHR11474:SF76">
    <property type="entry name" value="SHKT DOMAIN-CONTAINING PROTEIN"/>
    <property type="match status" value="1"/>
</dbReference>
<dbReference type="GO" id="GO:0046872">
    <property type="term" value="F:metal ion binding"/>
    <property type="evidence" value="ECO:0007669"/>
    <property type="project" value="UniProtKB-KW"/>
</dbReference>
<proteinExistence type="inferred from homology"/>
<evidence type="ECO:0000256" key="4">
    <source>
        <dbReference type="ARBA" id="ARBA00022784"/>
    </source>
</evidence>
<feature type="domain" description="Tyrosinase copper-binding" evidence="8">
    <location>
        <begin position="113"/>
        <end position="130"/>
    </location>
</feature>
<reference evidence="9 10" key="1">
    <citation type="journal article" date="2024" name="Plant J.">
        <title>Genome sequences and population genomics reveal climatic adaptation and genomic divergence between two closely related sweetgum species.</title>
        <authorList>
            <person name="Xu W.Q."/>
            <person name="Ren C.Q."/>
            <person name="Zhang X.Y."/>
            <person name="Comes H.P."/>
            <person name="Liu X.H."/>
            <person name="Li Y.G."/>
            <person name="Kettle C.J."/>
            <person name="Jalonen R."/>
            <person name="Gaisberger H."/>
            <person name="Ma Y.Z."/>
            <person name="Qiu Y.X."/>
        </authorList>
    </citation>
    <scope>NUCLEOTIDE SEQUENCE [LARGE SCALE GENOMIC DNA]</scope>
    <source>
        <strain evidence="9">Hangzhou</strain>
    </source>
</reference>
<dbReference type="Proteomes" id="UP001415857">
    <property type="component" value="Unassembled WGS sequence"/>
</dbReference>
<dbReference type="InterPro" id="IPR050316">
    <property type="entry name" value="Tyrosinase/Hemocyanin"/>
</dbReference>
<evidence type="ECO:0000313" key="9">
    <source>
        <dbReference type="EMBL" id="KAK9268787.1"/>
    </source>
</evidence>
<dbReference type="GO" id="GO:0004097">
    <property type="term" value="F:catechol oxidase activity"/>
    <property type="evidence" value="ECO:0007669"/>
    <property type="project" value="InterPro"/>
</dbReference>
<dbReference type="SUPFAM" id="SSF48056">
    <property type="entry name" value="Di-copper centre-containing domain"/>
    <property type="match status" value="1"/>
</dbReference>
<evidence type="ECO:0000256" key="6">
    <source>
        <dbReference type="ARBA" id="ARBA00023008"/>
    </source>
</evidence>
<keyword evidence="6" id="KW-0186">Copper</keyword>
<accession>A0AAP0N8Z7</accession>
<comment type="cofactor">
    <cofactor evidence="1">
        <name>Cu(2+)</name>
        <dbReference type="ChEBI" id="CHEBI:29036"/>
    </cofactor>
</comment>
<dbReference type="PANTHER" id="PTHR11474">
    <property type="entry name" value="TYROSINASE FAMILY MEMBER"/>
    <property type="match status" value="1"/>
</dbReference>
<gene>
    <name evidence="9" type="ORF">L1049_000550</name>
</gene>
<dbReference type="InterPro" id="IPR022740">
    <property type="entry name" value="Polyphenol_oxidase_C"/>
</dbReference>
<name>A0AAP0N8Z7_LIQFO</name>
<dbReference type="Pfam" id="PF00264">
    <property type="entry name" value="Tyrosinase"/>
    <property type="match status" value="1"/>
</dbReference>
<comment type="caution">
    <text evidence="9">The sequence shown here is derived from an EMBL/GenBank/DDBJ whole genome shotgun (WGS) entry which is preliminary data.</text>
</comment>
<evidence type="ECO:0000256" key="7">
    <source>
        <dbReference type="ARBA" id="ARBA00023157"/>
    </source>
</evidence>
<dbReference type="InterPro" id="IPR002227">
    <property type="entry name" value="Tyrosinase_Cu-bd"/>
</dbReference>
<dbReference type="PROSITE" id="PS00497">
    <property type="entry name" value="TYROSINASE_1"/>
    <property type="match status" value="1"/>
</dbReference>
<keyword evidence="4" id="KW-0883">Thioether bond</keyword>
<evidence type="ECO:0000259" key="8">
    <source>
        <dbReference type="PROSITE" id="PS00497"/>
    </source>
</evidence>